<organism evidence="1">
    <name type="scientific">bioreactor metagenome</name>
    <dbReference type="NCBI Taxonomy" id="1076179"/>
    <lineage>
        <taxon>unclassified sequences</taxon>
        <taxon>metagenomes</taxon>
        <taxon>ecological metagenomes</taxon>
    </lineage>
</organism>
<gene>
    <name evidence="1" type="ORF">SDC9_56967</name>
</gene>
<evidence type="ECO:0000313" key="1">
    <source>
        <dbReference type="EMBL" id="MPM10634.1"/>
    </source>
</evidence>
<reference evidence="1" key="1">
    <citation type="submission" date="2019-08" db="EMBL/GenBank/DDBJ databases">
        <authorList>
            <person name="Kucharzyk K."/>
            <person name="Murdoch R.W."/>
            <person name="Higgins S."/>
            <person name="Loffler F."/>
        </authorList>
    </citation>
    <scope>NUCLEOTIDE SEQUENCE</scope>
</reference>
<proteinExistence type="predicted"/>
<accession>A0A644X917</accession>
<comment type="caution">
    <text evidence="1">The sequence shown here is derived from an EMBL/GenBank/DDBJ whole genome shotgun (WGS) entry which is preliminary data.</text>
</comment>
<dbReference type="EMBL" id="VSSQ01001720">
    <property type="protein sequence ID" value="MPM10634.1"/>
    <property type="molecule type" value="Genomic_DNA"/>
</dbReference>
<protein>
    <submittedName>
        <fullName evidence="1">Uncharacterized protein</fullName>
    </submittedName>
</protein>
<name>A0A644X917_9ZZZZ</name>
<sequence>MMIKDKQTSIVVLGNDAAVELGDREFVCRTKGTIKGYSLTIDFSEIKEYTKKSEKVKQQMSNTPIKEKFVNSEDILKVLGL</sequence>
<dbReference type="AlphaFoldDB" id="A0A644X917"/>